<protein>
    <submittedName>
        <fullName evidence="1">Uncharacterized protein</fullName>
    </submittedName>
</protein>
<organism evidence="1 2">
    <name type="scientific">Symbiodinium microadriaticum</name>
    <name type="common">Dinoflagellate</name>
    <name type="synonym">Zooxanthella microadriatica</name>
    <dbReference type="NCBI Taxonomy" id="2951"/>
    <lineage>
        <taxon>Eukaryota</taxon>
        <taxon>Sar</taxon>
        <taxon>Alveolata</taxon>
        <taxon>Dinophyceae</taxon>
        <taxon>Suessiales</taxon>
        <taxon>Symbiodiniaceae</taxon>
        <taxon>Symbiodinium</taxon>
    </lineage>
</organism>
<feature type="non-terminal residue" evidence="1">
    <location>
        <position position="256"/>
    </location>
</feature>
<evidence type="ECO:0000313" key="2">
    <source>
        <dbReference type="Proteomes" id="UP000186817"/>
    </source>
</evidence>
<dbReference type="EMBL" id="LSRX01001122">
    <property type="protein sequence ID" value="OLP83336.1"/>
    <property type="molecule type" value="Genomic_DNA"/>
</dbReference>
<accession>A0A1Q9CKA5</accession>
<evidence type="ECO:0000313" key="1">
    <source>
        <dbReference type="EMBL" id="OLP83336.1"/>
    </source>
</evidence>
<dbReference type="Proteomes" id="UP000186817">
    <property type="component" value="Unassembled WGS sequence"/>
</dbReference>
<keyword evidence="2" id="KW-1185">Reference proteome</keyword>
<comment type="caution">
    <text evidence="1">The sequence shown here is derived from an EMBL/GenBank/DDBJ whole genome shotgun (WGS) entry which is preliminary data.</text>
</comment>
<sequence>MAKEAGSRKAGCCVEGSISMKVAAVRRKGKVQNVIRCVFPDGRDEVRFVALNLKLGCLDLFEVFMDDDEKVTLGEATRAPFAAIKAAGADGNVVRISSQSGMLVEMTFAQGPGPAKAWADFINQARKADTSKLPQEGAGLGAQLRAAVAKQEEQVRLLEALVQRKGEQQQQLQAHLEGLLERLDLGRELFAEQEQVIRVQQAKVHRLQAAKAALAVEIACEQNAMQAAAGRRAAARAGSSGLLAQDAGELADEPDA</sequence>
<dbReference type="OrthoDB" id="430435at2759"/>
<proteinExistence type="predicted"/>
<reference evidence="1 2" key="1">
    <citation type="submission" date="2016-02" db="EMBL/GenBank/DDBJ databases">
        <title>Genome analysis of coral dinoflagellate symbionts highlights evolutionary adaptations to a symbiotic lifestyle.</title>
        <authorList>
            <person name="Aranda M."/>
            <person name="Li Y."/>
            <person name="Liew Y.J."/>
            <person name="Baumgarten S."/>
            <person name="Simakov O."/>
            <person name="Wilson M."/>
            <person name="Piel J."/>
            <person name="Ashoor H."/>
            <person name="Bougouffa S."/>
            <person name="Bajic V.B."/>
            <person name="Ryu T."/>
            <person name="Ravasi T."/>
            <person name="Bayer T."/>
            <person name="Micklem G."/>
            <person name="Kim H."/>
            <person name="Bhak J."/>
            <person name="Lajeunesse T.C."/>
            <person name="Voolstra C.R."/>
        </authorList>
    </citation>
    <scope>NUCLEOTIDE SEQUENCE [LARGE SCALE GENOMIC DNA]</scope>
    <source>
        <strain evidence="1 2">CCMP2467</strain>
    </source>
</reference>
<gene>
    <name evidence="1" type="ORF">AK812_SmicGene35899</name>
</gene>
<dbReference type="AlphaFoldDB" id="A0A1Q9CKA5"/>
<name>A0A1Q9CKA5_SYMMI</name>